<protein>
    <recommendedName>
        <fullName evidence="1">DnaT DNA-binding domain-containing protein</fullName>
    </recommendedName>
</protein>
<feature type="domain" description="DnaT DNA-binding" evidence="1">
    <location>
        <begin position="207"/>
        <end position="269"/>
    </location>
</feature>
<evidence type="ECO:0000259" key="1">
    <source>
        <dbReference type="Pfam" id="PF17948"/>
    </source>
</evidence>
<feature type="unsure residue" description="E or Q" evidence="2">
    <location>
        <position position="174"/>
    </location>
</feature>
<accession>A0A2A5CHL9</accession>
<dbReference type="Gene3D" id="1.10.8.1180">
    <property type="match status" value="3"/>
</dbReference>
<evidence type="ECO:0000313" key="3">
    <source>
        <dbReference type="Proteomes" id="UP000228987"/>
    </source>
</evidence>
<dbReference type="Pfam" id="PF17948">
    <property type="entry name" value="DnaT"/>
    <property type="match status" value="3"/>
</dbReference>
<gene>
    <name evidence="2" type="ORF">COA71_00490</name>
</gene>
<dbReference type="AlphaFoldDB" id="A0A2A5CHL9"/>
<comment type="caution">
    <text evidence="2">The sequence shown here is derived from an EMBL/GenBank/DDBJ whole genome shotgun (WGS) entry which is preliminary data.</text>
</comment>
<dbReference type="InterPro" id="IPR040480">
    <property type="entry name" value="DnaT_DNA_bind"/>
</dbReference>
<name>A0A2A5CHL9_9GAMM</name>
<feature type="domain" description="DnaT DNA-binding" evidence="1">
    <location>
        <begin position="135"/>
        <end position="197"/>
    </location>
</feature>
<sequence>MTSSLIPERPLLISPTLAATIGLEETVMLHVISELFLQHPLIVRKQRRWAELDYPILQKAMPFWSLIDIKRVRQNLQEKGLVHLDSVAENSDTFLIAINQPYKEGANLPSIAHKKPSTLNSVFNRTESSGKASFIPPNWQPNEDLYQQFRQHNIPQEFVNQRIKSFVMYWREREKAQYSWHNTFLKWILKDWRKEQSFQGAKELESDMNSAWSPSGEALSILENAGVNNSFIEDSVPEFVLYWKERGLITSTWNTKFIAHIRRQWAKFTLAVENDPTPRLIPMDYEPGPVCFEVLAMANINEAFAREQIKEFILYWQDRKEAHPSWNTKFLQHVKYKWAHHLQSNLPSTQQVQNTIERFTDRSWAE</sequence>
<proteinExistence type="predicted"/>
<reference evidence="3" key="1">
    <citation type="submission" date="2017-08" db="EMBL/GenBank/DDBJ databases">
        <title>A dynamic microbial community with high functional redundancy inhabits the cold, oxic subseafloor aquifer.</title>
        <authorList>
            <person name="Tully B.J."/>
            <person name="Wheat C.G."/>
            <person name="Glazer B.T."/>
            <person name="Huber J.A."/>
        </authorList>
    </citation>
    <scope>NUCLEOTIDE SEQUENCE [LARGE SCALE GENOMIC DNA]</scope>
</reference>
<organism evidence="2 3">
    <name type="scientific">SAR86 cluster bacterium</name>
    <dbReference type="NCBI Taxonomy" id="2030880"/>
    <lineage>
        <taxon>Bacteria</taxon>
        <taxon>Pseudomonadati</taxon>
        <taxon>Pseudomonadota</taxon>
        <taxon>Gammaproteobacteria</taxon>
        <taxon>SAR86 cluster</taxon>
    </lineage>
</organism>
<dbReference type="Proteomes" id="UP000228987">
    <property type="component" value="Unassembled WGS sequence"/>
</dbReference>
<feature type="domain" description="DnaT DNA-binding" evidence="1">
    <location>
        <begin position="281"/>
        <end position="343"/>
    </location>
</feature>
<evidence type="ECO:0000313" key="2">
    <source>
        <dbReference type="EMBL" id="PCJ43384.1"/>
    </source>
</evidence>
<dbReference type="EMBL" id="NVWI01000001">
    <property type="protein sequence ID" value="PCJ43384.1"/>
    <property type="molecule type" value="Genomic_DNA"/>
</dbReference>